<dbReference type="eggNOG" id="COG1695">
    <property type="taxonomic scope" value="Bacteria"/>
</dbReference>
<dbReference type="HOGENOM" id="CLU_089258_4_0_11"/>
<reference evidence="3 4" key="1">
    <citation type="journal article" date="2009" name="Stand. Genomic Sci.">
        <title>Complete genome sequence of Beutenbergia cavernae type strain (HKI 0122).</title>
        <authorList>
            <person name="Land M."/>
            <person name="Pukall R."/>
            <person name="Abt B."/>
            <person name="Goker M."/>
            <person name="Rohde M."/>
            <person name="Glavina Del Rio T."/>
            <person name="Tice H."/>
            <person name="Copeland A."/>
            <person name="Cheng J.F."/>
            <person name="Lucas S."/>
            <person name="Chen F."/>
            <person name="Nolan M."/>
            <person name="Bruce D."/>
            <person name="Goodwin L."/>
            <person name="Pitluck S."/>
            <person name="Ivanova N."/>
            <person name="Mavromatis K."/>
            <person name="Ovchinnikova G."/>
            <person name="Pati A."/>
            <person name="Chen A."/>
            <person name="Palaniappan K."/>
            <person name="Hauser L."/>
            <person name="Chang Y.J."/>
            <person name="Jefferies C.C."/>
            <person name="Saunders E."/>
            <person name="Brettin T."/>
            <person name="Detter J.C."/>
            <person name="Han C."/>
            <person name="Chain P."/>
            <person name="Bristow J."/>
            <person name="Eisen J.A."/>
            <person name="Markowitz V."/>
            <person name="Hugenholtz P."/>
            <person name="Kyrpides N.C."/>
            <person name="Klenk H.P."/>
            <person name="Lapidus A."/>
        </authorList>
    </citation>
    <scope>NUCLEOTIDE SEQUENCE [LARGE SCALE GENOMIC DNA]</scope>
    <source>
        <strain evidence="4">ATCC BAA-8 / DSM 12333 / NBRC 16432</strain>
    </source>
</reference>
<evidence type="ECO:0000256" key="1">
    <source>
        <dbReference type="SAM" id="Coils"/>
    </source>
</evidence>
<dbReference type="Proteomes" id="UP000007962">
    <property type="component" value="Chromosome"/>
</dbReference>
<dbReference type="Gene3D" id="1.10.10.10">
    <property type="entry name" value="Winged helix-like DNA-binding domain superfamily/Winged helix DNA-binding domain"/>
    <property type="match status" value="1"/>
</dbReference>
<proteinExistence type="predicted"/>
<gene>
    <name evidence="3" type="ordered locus">Bcav_3685</name>
</gene>
<dbReference type="AlphaFoldDB" id="C5C3L8"/>
<organism evidence="3 4">
    <name type="scientific">Beutenbergia cavernae (strain ATCC BAA-8 / DSM 12333 / CCUG 43141 / JCM 11478 / NBRC 16432 / NCIMB 13614 / HKI 0122)</name>
    <dbReference type="NCBI Taxonomy" id="471853"/>
    <lineage>
        <taxon>Bacteria</taxon>
        <taxon>Bacillati</taxon>
        <taxon>Actinomycetota</taxon>
        <taxon>Actinomycetes</taxon>
        <taxon>Micrococcales</taxon>
        <taxon>Beutenbergiaceae</taxon>
        <taxon>Beutenbergia</taxon>
    </lineage>
</organism>
<dbReference type="InterPro" id="IPR005149">
    <property type="entry name" value="Tscrpt_reg_PadR_N"/>
</dbReference>
<dbReference type="InterPro" id="IPR036388">
    <property type="entry name" value="WH-like_DNA-bd_sf"/>
</dbReference>
<keyword evidence="4" id="KW-1185">Reference proteome</keyword>
<dbReference type="EMBL" id="CP001618">
    <property type="protein sequence ID" value="ACQ81927.1"/>
    <property type="molecule type" value="Genomic_DNA"/>
</dbReference>
<dbReference type="Pfam" id="PF03551">
    <property type="entry name" value="PadR"/>
    <property type="match status" value="1"/>
</dbReference>
<dbReference type="STRING" id="471853.Bcav_3685"/>
<dbReference type="SUPFAM" id="SSF46785">
    <property type="entry name" value="Winged helix' DNA-binding domain"/>
    <property type="match status" value="1"/>
</dbReference>
<feature type="domain" description="Transcription regulator PadR N-terminal" evidence="2">
    <location>
        <begin position="11"/>
        <end position="86"/>
    </location>
</feature>
<dbReference type="InterPro" id="IPR036390">
    <property type="entry name" value="WH_DNA-bd_sf"/>
</dbReference>
<dbReference type="KEGG" id="bcv:Bcav_3685"/>
<sequence length="201" mass="22365">MPQLSPVATLVLSLLRERPMHPYEILGTLRARRSDQLVRLSPGAVYHAVERLEADGLVASQGTDRAGNRPERTTYALTQTGRDALADRVRELIGDRSPEYLRLPVGLSLAHDLPLADAVAHLRNRRDDLAAEVEAIRAKLDMLLTRGLPRRFLLDVEHRAHMLGAERDWLDDVLGDLTTGALSWDALPPDDYPYPADPETA</sequence>
<evidence type="ECO:0000313" key="3">
    <source>
        <dbReference type="EMBL" id="ACQ81927.1"/>
    </source>
</evidence>
<evidence type="ECO:0000313" key="4">
    <source>
        <dbReference type="Proteomes" id="UP000007962"/>
    </source>
</evidence>
<keyword evidence="1" id="KW-0175">Coiled coil</keyword>
<feature type="coiled-coil region" evidence="1">
    <location>
        <begin position="119"/>
        <end position="146"/>
    </location>
</feature>
<evidence type="ECO:0000259" key="2">
    <source>
        <dbReference type="Pfam" id="PF03551"/>
    </source>
</evidence>
<dbReference type="PANTHER" id="PTHR43252">
    <property type="entry name" value="TRANSCRIPTIONAL REGULATOR YQJI"/>
    <property type="match status" value="1"/>
</dbReference>
<dbReference type="RefSeq" id="WP_015884164.1">
    <property type="nucleotide sequence ID" value="NC_012669.1"/>
</dbReference>
<protein>
    <submittedName>
        <fullName evidence="3">Transcriptional regulator, PadR-like family</fullName>
    </submittedName>
</protein>
<dbReference type="PANTHER" id="PTHR43252:SF2">
    <property type="entry name" value="TRANSCRIPTION REGULATOR, PADR-LIKE FAMILY"/>
    <property type="match status" value="1"/>
</dbReference>
<accession>C5C3L8</accession>
<name>C5C3L8_BEUC1</name>